<dbReference type="PANTHER" id="PTHR46017:SF1">
    <property type="entry name" value="ALPHA-MANNOSIDASE 2C1"/>
    <property type="match status" value="1"/>
</dbReference>
<dbReference type="PANTHER" id="PTHR46017">
    <property type="entry name" value="ALPHA-MANNOSIDASE 2C1"/>
    <property type="match status" value="1"/>
</dbReference>
<keyword evidence="2" id="KW-0378">Hydrolase</keyword>
<evidence type="ECO:0000313" key="5">
    <source>
        <dbReference type="EMBL" id="KAH0533597.1"/>
    </source>
</evidence>
<dbReference type="InterPro" id="IPR011682">
    <property type="entry name" value="Glyco_hydro_38_C"/>
</dbReference>
<dbReference type="Pfam" id="PF17677">
    <property type="entry name" value="Glyco_hydro38C2"/>
    <property type="match status" value="1"/>
</dbReference>
<evidence type="ECO:0000256" key="1">
    <source>
        <dbReference type="ARBA" id="ARBA00022723"/>
    </source>
</evidence>
<evidence type="ECO:0000259" key="3">
    <source>
        <dbReference type="Pfam" id="PF07748"/>
    </source>
</evidence>
<reference evidence="5" key="1">
    <citation type="submission" date="2021-03" db="EMBL/GenBank/DDBJ databases">
        <title>Comparative genomics and phylogenomic investigation of the class Geoglossomycetes provide insights into ecological specialization and systematics.</title>
        <authorList>
            <person name="Melie T."/>
            <person name="Pirro S."/>
            <person name="Miller A.N."/>
            <person name="Quandt A."/>
        </authorList>
    </citation>
    <scope>NUCLEOTIDE SEQUENCE</scope>
    <source>
        <strain evidence="5">GBOQ0MN5Z8</strain>
    </source>
</reference>
<dbReference type="GO" id="GO:0009313">
    <property type="term" value="P:oligosaccharide catabolic process"/>
    <property type="evidence" value="ECO:0007669"/>
    <property type="project" value="TreeGrafter"/>
</dbReference>
<evidence type="ECO:0000313" key="6">
    <source>
        <dbReference type="Proteomes" id="UP000698800"/>
    </source>
</evidence>
<organism evidence="5 6">
    <name type="scientific">Glutinoglossum americanum</name>
    <dbReference type="NCBI Taxonomy" id="1670608"/>
    <lineage>
        <taxon>Eukaryota</taxon>
        <taxon>Fungi</taxon>
        <taxon>Dikarya</taxon>
        <taxon>Ascomycota</taxon>
        <taxon>Pezizomycotina</taxon>
        <taxon>Geoglossomycetes</taxon>
        <taxon>Geoglossales</taxon>
        <taxon>Geoglossaceae</taxon>
        <taxon>Glutinoglossum</taxon>
    </lineage>
</organism>
<dbReference type="InterPro" id="IPR041147">
    <property type="entry name" value="GH38_C"/>
</dbReference>
<dbReference type="Proteomes" id="UP000698800">
    <property type="component" value="Unassembled WGS sequence"/>
</dbReference>
<evidence type="ECO:0008006" key="7">
    <source>
        <dbReference type="Google" id="ProtNLM"/>
    </source>
</evidence>
<name>A0A9P8KZ30_9PEZI</name>
<comment type="caution">
    <text evidence="5">The sequence shown here is derived from an EMBL/GenBank/DDBJ whole genome shotgun (WGS) entry which is preliminary data.</text>
</comment>
<dbReference type="FunFam" id="2.70.98.30:FF:000010">
    <property type="entry name" value="Cytosolic alpha-mannosidase"/>
    <property type="match status" value="1"/>
</dbReference>
<evidence type="ECO:0000256" key="2">
    <source>
        <dbReference type="ARBA" id="ARBA00022801"/>
    </source>
</evidence>
<accession>A0A9P8KZ30</accession>
<dbReference type="SUPFAM" id="SSF74650">
    <property type="entry name" value="Galactose mutarotase-like"/>
    <property type="match status" value="1"/>
</dbReference>
<dbReference type="GO" id="GO:0004559">
    <property type="term" value="F:alpha-mannosidase activity"/>
    <property type="evidence" value="ECO:0007669"/>
    <property type="project" value="InterPro"/>
</dbReference>
<dbReference type="GO" id="GO:0006013">
    <property type="term" value="P:mannose metabolic process"/>
    <property type="evidence" value="ECO:0007669"/>
    <property type="project" value="InterPro"/>
</dbReference>
<keyword evidence="6" id="KW-1185">Reference proteome</keyword>
<dbReference type="Gene3D" id="2.70.98.30">
    <property type="entry name" value="Golgi alpha-mannosidase II, domain 4"/>
    <property type="match status" value="1"/>
</dbReference>
<gene>
    <name evidence="5" type="ORF">FGG08_007646</name>
</gene>
<dbReference type="Pfam" id="PF07748">
    <property type="entry name" value="Glyco_hydro_38C"/>
    <property type="match status" value="1"/>
</dbReference>
<proteinExistence type="predicted"/>
<dbReference type="OrthoDB" id="10261055at2759"/>
<dbReference type="InterPro" id="IPR037094">
    <property type="entry name" value="Glyco_hydro_38_cen_sf"/>
</dbReference>
<keyword evidence="1" id="KW-0479">Metal-binding</keyword>
<feature type="domain" description="Glycosyl hydrolase family 38 C-terminal" evidence="3">
    <location>
        <begin position="117"/>
        <end position="318"/>
    </location>
</feature>
<dbReference type="AlphaFoldDB" id="A0A9P8KZ30"/>
<dbReference type="EMBL" id="JAGHQL010000436">
    <property type="protein sequence ID" value="KAH0533597.1"/>
    <property type="molecule type" value="Genomic_DNA"/>
</dbReference>
<dbReference type="GO" id="GO:0046872">
    <property type="term" value="F:metal ion binding"/>
    <property type="evidence" value="ECO:0007669"/>
    <property type="project" value="UniProtKB-KW"/>
</dbReference>
<evidence type="ECO:0000259" key="4">
    <source>
        <dbReference type="Pfam" id="PF17677"/>
    </source>
</evidence>
<feature type="non-terminal residue" evidence="5">
    <location>
        <position position="1"/>
    </location>
</feature>
<dbReference type="InterPro" id="IPR011013">
    <property type="entry name" value="Gal_mutarotase_sf_dom"/>
</dbReference>
<dbReference type="Gene3D" id="1.20.1270.50">
    <property type="entry name" value="Glycoside hydrolase family 38, central domain"/>
    <property type="match status" value="1"/>
</dbReference>
<sequence length="450" mass="48203">FHDIIPGSSIREVYQDTNKAHDRLLAACDALEAEFAAALPAEAGSVTLFNSLSEEFVGAVKLPASFAGRGAEVGGTAVATQVEDGAVVAQVRIPAQGFITVRPAGAPGASAANGATLENELVRYVFAADGTLTSAFDKTTGTELLKGPGNRVTLYHDRPLFWDAWDIDKFYKEERIADVAFTVEKLGAGAVRSRLRLSGKVGASTIEQIVTLEAGSRRLDFRTSVDWREKNRMLRVAFPAGLHAERASCEIQYGFLQRATHTNTSWDMAKFEVPAHRWVDISEADRGLALLNDCKYGYSIHQNVLDLALLRSPTNPDPVADQGAHSFTYSLLAHAGDLAAGGVVREAGRLNQPPVAFAGRGAPSTAIPVSIAGGQGVELAVVKRAEKAEQVVIRLVETRGMRSSATVRLAKPGRLVACDLLEWTDGAATVAAAEHRVELAPFEIRTYKLG</sequence>
<dbReference type="GO" id="GO:0030246">
    <property type="term" value="F:carbohydrate binding"/>
    <property type="evidence" value="ECO:0007669"/>
    <property type="project" value="InterPro"/>
</dbReference>
<dbReference type="SUPFAM" id="SSF88688">
    <property type="entry name" value="Families 57/38 glycoside transferase middle domain"/>
    <property type="match status" value="1"/>
</dbReference>
<feature type="domain" description="Glycosyl hydrolases family 38 C-terminal" evidence="4">
    <location>
        <begin position="377"/>
        <end position="447"/>
    </location>
</feature>
<protein>
    <recommendedName>
        <fullName evidence="7">Alpha-mannosidase</fullName>
    </recommendedName>
</protein>
<dbReference type="InterPro" id="IPR028995">
    <property type="entry name" value="Glyco_hydro_57/38_cen_sf"/>
</dbReference>